<organism evidence="2 3">
    <name type="scientific">Suillus fuscotomentosus</name>
    <dbReference type="NCBI Taxonomy" id="1912939"/>
    <lineage>
        <taxon>Eukaryota</taxon>
        <taxon>Fungi</taxon>
        <taxon>Dikarya</taxon>
        <taxon>Basidiomycota</taxon>
        <taxon>Agaricomycotina</taxon>
        <taxon>Agaricomycetes</taxon>
        <taxon>Agaricomycetidae</taxon>
        <taxon>Boletales</taxon>
        <taxon>Suillineae</taxon>
        <taxon>Suillaceae</taxon>
        <taxon>Suillus</taxon>
    </lineage>
</organism>
<sequence length="173" mass="19406">MRAVNEVPFNCQGGGGQLLARNLKRLNVHLNSDSTTQYDQDSGLQKSRQGNRSMYHSSYGVPFQLRRMLGNGEIVDLSFPRVPGVQPYLALKAAVVHAYRNKEGARFKWCYSLLRLMLTEPSLWSVIDHDVSQCTDSGQVRFAEYIVTALNTLACVRLKGNTHKDLQDMAAIC</sequence>
<evidence type="ECO:0000256" key="1">
    <source>
        <dbReference type="SAM" id="MobiDB-lite"/>
    </source>
</evidence>
<dbReference type="GeneID" id="64666182"/>
<evidence type="ECO:0000313" key="2">
    <source>
        <dbReference type="EMBL" id="KAG1904450.1"/>
    </source>
</evidence>
<name>A0AAD4EDV3_9AGAM</name>
<gene>
    <name evidence="2" type="ORF">F5891DRAFT_45276</name>
</gene>
<protein>
    <submittedName>
        <fullName evidence="2">Uncharacterized protein</fullName>
    </submittedName>
</protein>
<keyword evidence="3" id="KW-1185">Reference proteome</keyword>
<evidence type="ECO:0000313" key="3">
    <source>
        <dbReference type="Proteomes" id="UP001195769"/>
    </source>
</evidence>
<reference evidence="2" key="1">
    <citation type="journal article" date="2020" name="New Phytol.">
        <title>Comparative genomics reveals dynamic genome evolution in host specialist ectomycorrhizal fungi.</title>
        <authorList>
            <person name="Lofgren L.A."/>
            <person name="Nguyen N.H."/>
            <person name="Vilgalys R."/>
            <person name="Ruytinx J."/>
            <person name="Liao H.L."/>
            <person name="Branco S."/>
            <person name="Kuo A."/>
            <person name="LaButti K."/>
            <person name="Lipzen A."/>
            <person name="Andreopoulos W."/>
            <person name="Pangilinan J."/>
            <person name="Riley R."/>
            <person name="Hundley H."/>
            <person name="Na H."/>
            <person name="Barry K."/>
            <person name="Grigoriev I.V."/>
            <person name="Stajich J.E."/>
            <person name="Kennedy P.G."/>
        </authorList>
    </citation>
    <scope>NUCLEOTIDE SEQUENCE</scope>
    <source>
        <strain evidence="2">FC203</strain>
    </source>
</reference>
<proteinExistence type="predicted"/>
<dbReference type="Proteomes" id="UP001195769">
    <property type="component" value="Unassembled WGS sequence"/>
</dbReference>
<accession>A0AAD4EDV3</accession>
<dbReference type="RefSeq" id="XP_041230025.1">
    <property type="nucleotide sequence ID" value="XM_041371884.1"/>
</dbReference>
<dbReference type="AlphaFoldDB" id="A0AAD4EDV3"/>
<dbReference type="EMBL" id="JABBWK010000010">
    <property type="protein sequence ID" value="KAG1904450.1"/>
    <property type="molecule type" value="Genomic_DNA"/>
</dbReference>
<comment type="caution">
    <text evidence="2">The sequence shown here is derived from an EMBL/GenBank/DDBJ whole genome shotgun (WGS) entry which is preliminary data.</text>
</comment>
<feature type="region of interest" description="Disordered" evidence="1">
    <location>
        <begin position="34"/>
        <end position="53"/>
    </location>
</feature>